<keyword evidence="1" id="KW-0732">Signal</keyword>
<evidence type="ECO:0000313" key="3">
    <source>
        <dbReference type="Proteomes" id="UP000316726"/>
    </source>
</evidence>
<dbReference type="Proteomes" id="UP000316726">
    <property type="component" value="Chromosome 6"/>
</dbReference>
<dbReference type="SUPFAM" id="SSF50956">
    <property type="entry name" value="Thermostable phytase (3-phytase)"/>
    <property type="match status" value="1"/>
</dbReference>
<dbReference type="OrthoDB" id="6139572at2759"/>
<accession>A0A5B8MN26</accession>
<reference evidence="2 3" key="1">
    <citation type="submission" date="2018-07" db="EMBL/GenBank/DDBJ databases">
        <title>The complete nuclear genome of the prasinophyte Chloropicon primus (CCMP1205).</title>
        <authorList>
            <person name="Pombert J.-F."/>
            <person name="Otis C."/>
            <person name="Turmel M."/>
            <person name="Lemieux C."/>
        </authorList>
    </citation>
    <scope>NUCLEOTIDE SEQUENCE [LARGE SCALE GENOMIC DNA]</scope>
    <source>
        <strain evidence="2 3">CCMP1205</strain>
    </source>
</reference>
<organism evidence="2 3">
    <name type="scientific">Chloropicon primus</name>
    <dbReference type="NCBI Taxonomy" id="1764295"/>
    <lineage>
        <taxon>Eukaryota</taxon>
        <taxon>Viridiplantae</taxon>
        <taxon>Chlorophyta</taxon>
        <taxon>Chloropicophyceae</taxon>
        <taxon>Chloropicales</taxon>
        <taxon>Chloropicaceae</taxon>
        <taxon>Chloropicon</taxon>
    </lineage>
</organism>
<gene>
    <name evidence="2" type="ORF">A3770_06p44840</name>
</gene>
<dbReference type="EMBL" id="CP031039">
    <property type="protein sequence ID" value="QDZ21966.1"/>
    <property type="molecule type" value="Genomic_DNA"/>
</dbReference>
<feature type="signal peptide" evidence="1">
    <location>
        <begin position="1"/>
        <end position="36"/>
    </location>
</feature>
<evidence type="ECO:0000256" key="1">
    <source>
        <dbReference type="SAM" id="SignalP"/>
    </source>
</evidence>
<keyword evidence="3" id="KW-1185">Reference proteome</keyword>
<sequence>MAAGRDLSTMTVTLAFKARLAFVVFAALGLVGGVRASVVCENGYEDPVNVAYVRSRKVAEASGIVSSVANEGILWTHEDSGKHSRLYAISLLSDPPGEIVARVDLDEYTDRHEQSPDFEDIALSRCPHREGYCLWAGDIGDNCARLQSNGQPWSRDCGGRFYLMAVPEPRIEDHGGYEKLDAEDVFEVEVEYPDTGEYPDIPMDSEAMVVSPDGSKAWLIEKRHGLHWDYHHTPARIYETSQNLTSVPSRAKIPLRLVNTIYNPNGWKITGADLHPTGEEMIVRTGDDGGSYAYAFDKPFDFSTIRFEEKVASNVLHQPQPEAVAYDFTNVEGQQVGRAIWHISEQGEGNQPLEYVRCKTSGYQVRGTYRTGELP</sequence>
<name>A0A5B8MN26_9CHLO</name>
<proteinExistence type="predicted"/>
<protein>
    <submittedName>
        <fullName evidence="2">Uncharacterized protein</fullName>
    </submittedName>
</protein>
<feature type="chain" id="PRO_5022744346" evidence="1">
    <location>
        <begin position="37"/>
        <end position="375"/>
    </location>
</feature>
<evidence type="ECO:0000313" key="2">
    <source>
        <dbReference type="EMBL" id="QDZ21966.1"/>
    </source>
</evidence>
<dbReference type="AlphaFoldDB" id="A0A5B8MN26"/>